<dbReference type="Proteomes" id="UP000321525">
    <property type="component" value="Unassembled WGS sequence"/>
</dbReference>
<evidence type="ECO:0000313" key="2">
    <source>
        <dbReference type="EMBL" id="TWX62650.1"/>
    </source>
</evidence>
<dbReference type="PANTHER" id="PTHR34322">
    <property type="entry name" value="TRANSPOSASE, Y1_TNP DOMAIN-CONTAINING"/>
    <property type="match status" value="1"/>
</dbReference>
<dbReference type="GO" id="GO:0003677">
    <property type="term" value="F:DNA binding"/>
    <property type="evidence" value="ECO:0007669"/>
    <property type="project" value="InterPro"/>
</dbReference>
<dbReference type="InterPro" id="IPR002686">
    <property type="entry name" value="Transposase_17"/>
</dbReference>
<dbReference type="GO" id="GO:0004803">
    <property type="term" value="F:transposase activity"/>
    <property type="evidence" value="ECO:0007669"/>
    <property type="project" value="InterPro"/>
</dbReference>
<evidence type="ECO:0000313" key="5">
    <source>
        <dbReference type="Proteomes" id="UP000321917"/>
    </source>
</evidence>
<organism evidence="3 5">
    <name type="scientific">Colwellia hornerae</name>
    <dbReference type="NCBI Taxonomy" id="89402"/>
    <lineage>
        <taxon>Bacteria</taxon>
        <taxon>Pseudomonadati</taxon>
        <taxon>Pseudomonadota</taxon>
        <taxon>Gammaproteobacteria</taxon>
        <taxon>Alteromonadales</taxon>
        <taxon>Colwelliaceae</taxon>
        <taxon>Colwellia</taxon>
    </lineage>
</organism>
<dbReference type="OrthoDB" id="9814067at2"/>
<protein>
    <submittedName>
        <fullName evidence="3">Transposase</fullName>
    </submittedName>
</protein>
<gene>
    <name evidence="2" type="ORF">ESZ26_02125</name>
    <name evidence="3" type="ORF">ESZ27_01735</name>
</gene>
<accession>A0A5C6QSL5</accession>
<feature type="domain" description="Transposase IS200-like" evidence="1">
    <location>
        <begin position="12"/>
        <end position="187"/>
    </location>
</feature>
<dbReference type="InterPro" id="IPR036515">
    <property type="entry name" value="Transposase_17_sf"/>
</dbReference>
<dbReference type="AlphaFoldDB" id="A0A5C6QSL5"/>
<dbReference type="EMBL" id="VOLQ01000002">
    <property type="protein sequence ID" value="TWX71561.1"/>
    <property type="molecule type" value="Genomic_DNA"/>
</dbReference>
<evidence type="ECO:0000313" key="3">
    <source>
        <dbReference type="EMBL" id="TWX71561.1"/>
    </source>
</evidence>
<dbReference type="PANTHER" id="PTHR34322:SF2">
    <property type="entry name" value="TRANSPOSASE IS200-LIKE DOMAIN-CONTAINING PROTEIN"/>
    <property type="match status" value="1"/>
</dbReference>
<dbReference type="SUPFAM" id="SSF143422">
    <property type="entry name" value="Transposase IS200-like"/>
    <property type="match status" value="1"/>
</dbReference>
<dbReference type="Gene3D" id="3.30.70.1290">
    <property type="entry name" value="Transposase IS200-like"/>
    <property type="match status" value="1"/>
</dbReference>
<proteinExistence type="predicted"/>
<reference evidence="3 5" key="1">
    <citation type="submission" date="2019-07" db="EMBL/GenBank/DDBJ databases">
        <title>Genomes of sea-ice associated Colwellia species.</title>
        <authorList>
            <person name="Bowman J.P."/>
        </authorList>
    </citation>
    <scope>NUCLEOTIDE SEQUENCE [LARGE SCALE GENOMIC DNA]</scope>
    <source>
        <strain evidence="2 4">ACAM 607</strain>
        <strain evidence="3 5">IC036</strain>
    </source>
</reference>
<keyword evidence="4" id="KW-1185">Reference proteome</keyword>
<dbReference type="GO" id="GO:0006313">
    <property type="term" value="P:DNA transposition"/>
    <property type="evidence" value="ECO:0007669"/>
    <property type="project" value="InterPro"/>
</dbReference>
<dbReference type="EMBL" id="VOLR01000002">
    <property type="protein sequence ID" value="TWX62650.1"/>
    <property type="molecule type" value="Genomic_DNA"/>
</dbReference>
<dbReference type="Proteomes" id="UP000321917">
    <property type="component" value="Unassembled WGS sequence"/>
</dbReference>
<sequence length="324" mass="37503">MATPRKQQISLVDTPYYHCVARCVRRAFLCGEDTFSGQSFEHRRGWVEDKLHFLTQVFAIEVCAYAVMSNHYHVVLFIDEEKAKQWTMTEVLVRWHRIHKGTLLTKQYCNGERLATPLLDEVNATAEVYRKRLMKISWFMGYINESIARAANQEDNCTGRFWEGRFKSQALLDEAALASCMAYVDLNPIRANIAKTPERSAHTSIKRRCEQAKIGQQPKTLLPFVGNPRKNMPKGLPFELVDYLQLIALTGRCISGDKRGFIEQKQPEILKRLNISAENWLIITTEFRTQFHGAIGHEDVLSDYCEHQQLKRRHNLSHCNKLFA</sequence>
<name>A0A5C6QSL5_9GAMM</name>
<dbReference type="SMART" id="SM01321">
    <property type="entry name" value="Y1_Tnp"/>
    <property type="match status" value="1"/>
</dbReference>
<dbReference type="RefSeq" id="WP_146797122.1">
    <property type="nucleotide sequence ID" value="NZ_VOLP01000003.1"/>
</dbReference>
<comment type="caution">
    <text evidence="3">The sequence shown here is derived from an EMBL/GenBank/DDBJ whole genome shotgun (WGS) entry which is preliminary data.</text>
</comment>
<evidence type="ECO:0000259" key="1">
    <source>
        <dbReference type="SMART" id="SM01321"/>
    </source>
</evidence>
<evidence type="ECO:0000313" key="4">
    <source>
        <dbReference type="Proteomes" id="UP000321525"/>
    </source>
</evidence>